<dbReference type="RefSeq" id="WP_119655556.1">
    <property type="nucleotide sequence ID" value="NZ_JBHUOI010000017.1"/>
</dbReference>
<evidence type="ECO:0000256" key="1">
    <source>
        <dbReference type="SAM" id="SignalP"/>
    </source>
</evidence>
<name>A0A418QZ21_9BACT</name>
<gene>
    <name evidence="2" type="ORF">D0T11_09505</name>
</gene>
<dbReference type="Pfam" id="PF11138">
    <property type="entry name" value="DUF2911"/>
    <property type="match status" value="1"/>
</dbReference>
<feature type="chain" id="PRO_5019031177" evidence="1">
    <location>
        <begin position="26"/>
        <end position="174"/>
    </location>
</feature>
<protein>
    <submittedName>
        <fullName evidence="2">DUF2911 domain-containing protein</fullName>
    </submittedName>
</protein>
<accession>A0A418QZ21</accession>
<feature type="signal peptide" evidence="1">
    <location>
        <begin position="1"/>
        <end position="25"/>
    </location>
</feature>
<comment type="caution">
    <text evidence="2">The sequence shown here is derived from an EMBL/GenBank/DDBJ whole genome shotgun (WGS) entry which is preliminary data.</text>
</comment>
<dbReference type="InterPro" id="IPR021314">
    <property type="entry name" value="DUF2911"/>
</dbReference>
<dbReference type="EMBL" id="QYCN01000012">
    <property type="protein sequence ID" value="RIY10430.1"/>
    <property type="molecule type" value="Genomic_DNA"/>
</dbReference>
<reference evidence="2 3" key="2">
    <citation type="submission" date="2019-01" db="EMBL/GenBank/DDBJ databases">
        <title>Hymenobacter humicola sp. nov., isolated from soils in Antarctica.</title>
        <authorList>
            <person name="Sedlacek I."/>
            <person name="Holochova P."/>
            <person name="Kralova S."/>
            <person name="Pantucek R."/>
            <person name="Stankova E."/>
            <person name="Vrbovska V."/>
            <person name="Kristofova L."/>
            <person name="Svec P."/>
            <person name="Busse H.-J."/>
        </authorList>
    </citation>
    <scope>NUCLEOTIDE SEQUENCE [LARGE SCALE GENOMIC DNA]</scope>
    <source>
        <strain evidence="2 3">CCM 8852</strain>
    </source>
</reference>
<evidence type="ECO:0000313" key="2">
    <source>
        <dbReference type="EMBL" id="RIY10430.1"/>
    </source>
</evidence>
<dbReference type="Proteomes" id="UP000284250">
    <property type="component" value="Unassembled WGS sequence"/>
</dbReference>
<proteinExistence type="predicted"/>
<dbReference type="OrthoDB" id="195456at2"/>
<keyword evidence="1" id="KW-0732">Signal</keyword>
<reference evidence="2 3" key="1">
    <citation type="submission" date="2018-09" db="EMBL/GenBank/DDBJ databases">
        <authorList>
            <person name="Zeman M."/>
            <person name="Pardy F."/>
        </authorList>
    </citation>
    <scope>NUCLEOTIDE SEQUENCE [LARGE SCALE GENOMIC DNA]</scope>
    <source>
        <strain evidence="2 3">CCM 8852</strain>
    </source>
</reference>
<organism evidence="2 3">
    <name type="scientific">Hymenobacter rubripertinctus</name>
    <dbReference type="NCBI Taxonomy" id="2029981"/>
    <lineage>
        <taxon>Bacteria</taxon>
        <taxon>Pseudomonadati</taxon>
        <taxon>Bacteroidota</taxon>
        <taxon>Cytophagia</taxon>
        <taxon>Cytophagales</taxon>
        <taxon>Hymenobacteraceae</taxon>
        <taxon>Hymenobacter</taxon>
    </lineage>
</organism>
<dbReference type="AlphaFoldDB" id="A0A418QZ21"/>
<keyword evidence="3" id="KW-1185">Reference proteome</keyword>
<evidence type="ECO:0000313" key="3">
    <source>
        <dbReference type="Proteomes" id="UP000284250"/>
    </source>
</evidence>
<sequence length="174" mass="18990">MKSIRFFSFLLLLLLAVLSTVPGVAQDQKGPPASPPATATGKIGKATVAVAYSSPSVKGRPVWGQLVPYNEVWRAGANDATTFTTDQPLKVEGQVLPAGTYSLFAIPTEKQWTIIFNKTAKQWGAYKYDAKQDALRVTVTPKKVTTSAEKLLYDVTPKGLVLRWENLEIPVALR</sequence>